<keyword evidence="1" id="KW-1133">Transmembrane helix</keyword>
<keyword evidence="3" id="KW-1185">Reference proteome</keyword>
<reference evidence="2 3" key="1">
    <citation type="submission" date="2023-01" db="EMBL/GenBank/DDBJ databases">
        <authorList>
            <person name="Kreplak J."/>
        </authorList>
    </citation>
    <scope>NUCLEOTIDE SEQUENCE [LARGE SCALE GENOMIC DNA]</scope>
</reference>
<dbReference type="EMBL" id="OX451738">
    <property type="protein sequence ID" value="CAI8604812.1"/>
    <property type="molecule type" value="Genomic_DNA"/>
</dbReference>
<name>A0AAV1A6B1_VICFA</name>
<dbReference type="AlphaFoldDB" id="A0AAV1A6B1"/>
<evidence type="ECO:0000256" key="1">
    <source>
        <dbReference type="SAM" id="Phobius"/>
    </source>
</evidence>
<organism evidence="2 3">
    <name type="scientific">Vicia faba</name>
    <name type="common">Broad bean</name>
    <name type="synonym">Faba vulgaris</name>
    <dbReference type="NCBI Taxonomy" id="3906"/>
    <lineage>
        <taxon>Eukaryota</taxon>
        <taxon>Viridiplantae</taxon>
        <taxon>Streptophyta</taxon>
        <taxon>Embryophyta</taxon>
        <taxon>Tracheophyta</taxon>
        <taxon>Spermatophyta</taxon>
        <taxon>Magnoliopsida</taxon>
        <taxon>eudicotyledons</taxon>
        <taxon>Gunneridae</taxon>
        <taxon>Pentapetalae</taxon>
        <taxon>rosids</taxon>
        <taxon>fabids</taxon>
        <taxon>Fabales</taxon>
        <taxon>Fabaceae</taxon>
        <taxon>Papilionoideae</taxon>
        <taxon>50 kb inversion clade</taxon>
        <taxon>NPAAA clade</taxon>
        <taxon>Hologalegina</taxon>
        <taxon>IRL clade</taxon>
        <taxon>Fabeae</taxon>
        <taxon>Vicia</taxon>
    </lineage>
</organism>
<dbReference type="Proteomes" id="UP001157006">
    <property type="component" value="Chromosome 3"/>
</dbReference>
<proteinExistence type="predicted"/>
<sequence length="105" mass="12090">MQLQYLQGLAGFFTFAFALIRTEVLSEVGVWLAKLREIRAKFKELHILMEAGGTATEKVFREPTMAESTASFKPYKFIILIIELERAIGFPVIDLKLEDRQIHMK</sequence>
<keyword evidence="1" id="KW-0472">Membrane</keyword>
<gene>
    <name evidence="2" type="ORF">VFH_III151400</name>
</gene>
<keyword evidence="1" id="KW-0812">Transmembrane</keyword>
<protein>
    <recommendedName>
        <fullName evidence="4">Rx N-terminal domain-containing protein</fullName>
    </recommendedName>
</protein>
<evidence type="ECO:0000313" key="2">
    <source>
        <dbReference type="EMBL" id="CAI8604812.1"/>
    </source>
</evidence>
<accession>A0AAV1A6B1</accession>
<feature type="transmembrane region" description="Helical" evidence="1">
    <location>
        <begin position="12"/>
        <end position="33"/>
    </location>
</feature>
<evidence type="ECO:0000313" key="3">
    <source>
        <dbReference type="Proteomes" id="UP001157006"/>
    </source>
</evidence>
<evidence type="ECO:0008006" key="4">
    <source>
        <dbReference type="Google" id="ProtNLM"/>
    </source>
</evidence>